<sequence length="359" mass="40086">MHVVVSPGLRDLLVKIGPFETTGRRFSPRSGLRCIHQNRAKHTLLSQTILQSAEHAEPPELDLPHRAHGRPRRIVSTLTPSLLTESDYLDLSGAKRVRLFFPRTIDSFLDLYYEDRYFTPFPAHTHGFLYFGPQPGLPPLAASLRFRCTPTALPSSFAAGHDLLRVDGLPWQRVIAQAAMAASPVLREQLVHEGLLTEDALAKWRTRLDWAEGLKAHVVSSNLLFALHQPFPIDFGCSVNLLVVGQDRIYPLHFPHMFVDHSGGTRRRPFKGTALAHFERAPAAPHLLHLRIMRLLSPVAPSSTQESRLVLPRAGALLAVRYRGRRFKGRLSEEGHPWAVDMSADTRVAEALRVLVGGG</sequence>
<comment type="caution">
    <text evidence="1">The sequence shown here is derived from an EMBL/GenBank/DDBJ whole genome shotgun (WGS) entry which is preliminary data.</text>
</comment>
<evidence type="ECO:0000313" key="1">
    <source>
        <dbReference type="EMBL" id="KAJ7717494.1"/>
    </source>
</evidence>
<gene>
    <name evidence="1" type="ORF">DFH07DRAFT_341967</name>
</gene>
<evidence type="ECO:0000313" key="2">
    <source>
        <dbReference type="Proteomes" id="UP001215280"/>
    </source>
</evidence>
<keyword evidence="2" id="KW-1185">Reference proteome</keyword>
<name>A0AAD7MHC0_9AGAR</name>
<dbReference type="Proteomes" id="UP001215280">
    <property type="component" value="Unassembled WGS sequence"/>
</dbReference>
<proteinExistence type="predicted"/>
<dbReference type="EMBL" id="JARJLG010000317">
    <property type="protein sequence ID" value="KAJ7717494.1"/>
    <property type="molecule type" value="Genomic_DNA"/>
</dbReference>
<dbReference type="AlphaFoldDB" id="A0AAD7MHC0"/>
<reference evidence="1" key="1">
    <citation type="submission" date="2023-03" db="EMBL/GenBank/DDBJ databases">
        <title>Massive genome expansion in bonnet fungi (Mycena s.s.) driven by repeated elements and novel gene families across ecological guilds.</title>
        <authorList>
            <consortium name="Lawrence Berkeley National Laboratory"/>
            <person name="Harder C.B."/>
            <person name="Miyauchi S."/>
            <person name="Viragh M."/>
            <person name="Kuo A."/>
            <person name="Thoen E."/>
            <person name="Andreopoulos B."/>
            <person name="Lu D."/>
            <person name="Skrede I."/>
            <person name="Drula E."/>
            <person name="Henrissat B."/>
            <person name="Morin E."/>
            <person name="Kohler A."/>
            <person name="Barry K."/>
            <person name="LaButti K."/>
            <person name="Morin E."/>
            <person name="Salamov A."/>
            <person name="Lipzen A."/>
            <person name="Mereny Z."/>
            <person name="Hegedus B."/>
            <person name="Baldrian P."/>
            <person name="Stursova M."/>
            <person name="Weitz H."/>
            <person name="Taylor A."/>
            <person name="Grigoriev I.V."/>
            <person name="Nagy L.G."/>
            <person name="Martin F."/>
            <person name="Kauserud H."/>
        </authorList>
    </citation>
    <scope>NUCLEOTIDE SEQUENCE</scope>
    <source>
        <strain evidence="1">CBHHK188m</strain>
    </source>
</reference>
<protein>
    <submittedName>
        <fullName evidence="1">Uncharacterized protein</fullName>
    </submittedName>
</protein>
<organism evidence="1 2">
    <name type="scientific">Mycena maculata</name>
    <dbReference type="NCBI Taxonomy" id="230809"/>
    <lineage>
        <taxon>Eukaryota</taxon>
        <taxon>Fungi</taxon>
        <taxon>Dikarya</taxon>
        <taxon>Basidiomycota</taxon>
        <taxon>Agaricomycotina</taxon>
        <taxon>Agaricomycetes</taxon>
        <taxon>Agaricomycetidae</taxon>
        <taxon>Agaricales</taxon>
        <taxon>Marasmiineae</taxon>
        <taxon>Mycenaceae</taxon>
        <taxon>Mycena</taxon>
    </lineage>
</organism>
<accession>A0AAD7MHC0</accession>